<protein>
    <submittedName>
        <fullName evidence="2">DUF1365 domain-containing protein</fullName>
    </submittedName>
</protein>
<reference evidence="2 4" key="1">
    <citation type="submission" date="2020-09" db="EMBL/GenBank/DDBJ databases">
        <title>Draft Genomes of Bacterial Isolates from North Pond Shallow Sediments.</title>
        <authorList>
            <person name="Kiel Reese B."/>
            <person name="Mullis M."/>
            <person name="Weisend R.E."/>
        </authorList>
    </citation>
    <scope>NUCLEOTIDE SEQUENCE</scope>
    <source>
        <strain evidence="2">KJE-2</strain>
        <strain evidence="1 4">KJE-3</strain>
    </source>
</reference>
<evidence type="ECO:0000313" key="1">
    <source>
        <dbReference type="EMBL" id="MBJ7267286.1"/>
    </source>
</evidence>
<name>A0A8I1KHI6_9GAMM</name>
<comment type="caution">
    <text evidence="2">The sequence shown here is derived from an EMBL/GenBank/DDBJ whole genome shotgun (WGS) entry which is preliminary data.</text>
</comment>
<keyword evidence="4" id="KW-1185">Reference proteome</keyword>
<dbReference type="EMBL" id="JAEMOS010000031">
    <property type="protein sequence ID" value="MBJ7267286.1"/>
    <property type="molecule type" value="Genomic_DNA"/>
</dbReference>
<dbReference type="Proteomes" id="UP000655994">
    <property type="component" value="Unassembled WGS sequence"/>
</dbReference>
<accession>A0A8I1KHI6</accession>
<dbReference type="EMBL" id="JAEMOP010000002">
    <property type="protein sequence ID" value="MBJ7315825.1"/>
    <property type="molecule type" value="Genomic_DNA"/>
</dbReference>
<dbReference type="InterPro" id="IPR010775">
    <property type="entry name" value="DUF1365"/>
</dbReference>
<dbReference type="AlphaFoldDB" id="A0A8I1KHI6"/>
<dbReference type="Pfam" id="PF07103">
    <property type="entry name" value="DUF1365"/>
    <property type="match status" value="1"/>
</dbReference>
<sequence length="240" mass="28280">MNSVIYWGDVFHVRHRPKHHAFNYKFQQWCIDLSELDDVHRLSRWMSCKGFAPLWFRRKDYLKDEEGTLHQAALKKMSSLAGKTLTGHVFFVGNIRTFGIFFSPVNFYFLQQETGEFTYMLAEVSNTPWLQRHYYLVDLSEDSPKTTKQFHVSPFNPMDMTYHWEITPPNESLKIILSAHQENKDFVAGMKLNRQPLNRSAIYRVLRTTPFMAIKIIGGIYWQALKLFIKRVPFYGNPGS</sequence>
<dbReference type="RefSeq" id="WP_199494690.1">
    <property type="nucleotide sequence ID" value="NZ_JAEMOO010000004.1"/>
</dbReference>
<dbReference type="Proteomes" id="UP000621390">
    <property type="component" value="Unassembled WGS sequence"/>
</dbReference>
<evidence type="ECO:0000313" key="4">
    <source>
        <dbReference type="Proteomes" id="UP000655994"/>
    </source>
</evidence>
<evidence type="ECO:0000313" key="2">
    <source>
        <dbReference type="EMBL" id="MBJ7315825.1"/>
    </source>
</evidence>
<dbReference type="PANTHER" id="PTHR33973:SF4">
    <property type="entry name" value="OS07G0153300 PROTEIN"/>
    <property type="match status" value="1"/>
</dbReference>
<proteinExistence type="predicted"/>
<dbReference type="PANTHER" id="PTHR33973">
    <property type="entry name" value="OS07G0153300 PROTEIN"/>
    <property type="match status" value="1"/>
</dbReference>
<organism evidence="2 3">
    <name type="scientific">Idiomarina abyssalis</name>
    <dbReference type="NCBI Taxonomy" id="86102"/>
    <lineage>
        <taxon>Bacteria</taxon>
        <taxon>Pseudomonadati</taxon>
        <taxon>Pseudomonadota</taxon>
        <taxon>Gammaproteobacteria</taxon>
        <taxon>Alteromonadales</taxon>
        <taxon>Idiomarinaceae</taxon>
        <taxon>Idiomarina</taxon>
    </lineage>
</organism>
<gene>
    <name evidence="1" type="ORF">JHC10_10090</name>
    <name evidence="2" type="ORF">JHC11_07440</name>
</gene>
<evidence type="ECO:0000313" key="3">
    <source>
        <dbReference type="Proteomes" id="UP000621390"/>
    </source>
</evidence>